<keyword evidence="2" id="KW-1185">Reference proteome</keyword>
<reference evidence="1" key="1">
    <citation type="submission" date="2023-10" db="EMBL/GenBank/DDBJ databases">
        <title>Genome assembly of Pristionchus species.</title>
        <authorList>
            <person name="Yoshida K."/>
            <person name="Sommer R.J."/>
        </authorList>
    </citation>
    <scope>NUCLEOTIDE SEQUENCE</scope>
    <source>
        <strain evidence="1">RS5133</strain>
    </source>
</reference>
<name>A0AAV5WA44_9BILA</name>
<dbReference type="EMBL" id="BTSY01000005">
    <property type="protein sequence ID" value="GMT27614.1"/>
    <property type="molecule type" value="Genomic_DNA"/>
</dbReference>
<evidence type="ECO:0000313" key="1">
    <source>
        <dbReference type="EMBL" id="GMT27614.1"/>
    </source>
</evidence>
<gene>
    <name evidence="1" type="ORF">PFISCL1PPCAC_18911</name>
</gene>
<dbReference type="Proteomes" id="UP001432322">
    <property type="component" value="Unassembled WGS sequence"/>
</dbReference>
<comment type="caution">
    <text evidence="1">The sequence shown here is derived from an EMBL/GenBank/DDBJ whole genome shotgun (WGS) entry which is preliminary data.</text>
</comment>
<organism evidence="1 2">
    <name type="scientific">Pristionchus fissidentatus</name>
    <dbReference type="NCBI Taxonomy" id="1538716"/>
    <lineage>
        <taxon>Eukaryota</taxon>
        <taxon>Metazoa</taxon>
        <taxon>Ecdysozoa</taxon>
        <taxon>Nematoda</taxon>
        <taxon>Chromadorea</taxon>
        <taxon>Rhabditida</taxon>
        <taxon>Rhabditina</taxon>
        <taxon>Diplogasteromorpha</taxon>
        <taxon>Diplogasteroidea</taxon>
        <taxon>Neodiplogasteridae</taxon>
        <taxon>Pristionchus</taxon>
    </lineage>
</organism>
<dbReference type="AlphaFoldDB" id="A0AAV5WA44"/>
<evidence type="ECO:0000313" key="2">
    <source>
        <dbReference type="Proteomes" id="UP001432322"/>
    </source>
</evidence>
<feature type="non-terminal residue" evidence="1">
    <location>
        <position position="1"/>
    </location>
</feature>
<proteinExistence type="predicted"/>
<protein>
    <submittedName>
        <fullName evidence="1">Uncharacterized protein</fullName>
    </submittedName>
</protein>
<accession>A0AAV5WA44</accession>
<sequence length="77" mass="8719">QSYRPSSIEWTSKAVSSTLPSPSLAVVIEPLTSEVFHPSSSRTHKRNLKYPLDPPSQSIDRRRFKDDLSPSLFCFLV</sequence>